<gene>
    <name evidence="1" type="ORF">GUITHDRAFT_148263</name>
</gene>
<dbReference type="OrthoDB" id="529273at2759"/>
<evidence type="ECO:0000313" key="2">
    <source>
        <dbReference type="EnsemblProtists" id="EKX32947"/>
    </source>
</evidence>
<dbReference type="PaxDb" id="55529-EKX32947"/>
<organism evidence="1">
    <name type="scientific">Guillardia theta (strain CCMP2712)</name>
    <name type="common">Cryptophyte</name>
    <dbReference type="NCBI Taxonomy" id="905079"/>
    <lineage>
        <taxon>Eukaryota</taxon>
        <taxon>Cryptophyceae</taxon>
        <taxon>Pyrenomonadales</taxon>
        <taxon>Geminigeraceae</taxon>
        <taxon>Guillardia</taxon>
    </lineage>
</organism>
<protein>
    <submittedName>
        <fullName evidence="1 2">Uncharacterized protein</fullName>
    </submittedName>
</protein>
<dbReference type="RefSeq" id="XP_005819927.1">
    <property type="nucleotide sequence ID" value="XM_005819870.1"/>
</dbReference>
<accession>L1IA27</accession>
<evidence type="ECO:0000313" key="1">
    <source>
        <dbReference type="EMBL" id="EKX32947.1"/>
    </source>
</evidence>
<dbReference type="AlphaFoldDB" id="L1IA27"/>
<dbReference type="Proteomes" id="UP000011087">
    <property type="component" value="Unassembled WGS sequence"/>
</dbReference>
<dbReference type="GeneID" id="17289683"/>
<dbReference type="HOGENOM" id="CLU_734555_0_0_1"/>
<reference evidence="1 3" key="1">
    <citation type="journal article" date="2012" name="Nature">
        <title>Algal genomes reveal evolutionary mosaicism and the fate of nucleomorphs.</title>
        <authorList>
            <consortium name="DOE Joint Genome Institute"/>
            <person name="Curtis B.A."/>
            <person name="Tanifuji G."/>
            <person name="Burki F."/>
            <person name="Gruber A."/>
            <person name="Irimia M."/>
            <person name="Maruyama S."/>
            <person name="Arias M.C."/>
            <person name="Ball S.G."/>
            <person name="Gile G.H."/>
            <person name="Hirakawa Y."/>
            <person name="Hopkins J.F."/>
            <person name="Kuo A."/>
            <person name="Rensing S.A."/>
            <person name="Schmutz J."/>
            <person name="Symeonidi A."/>
            <person name="Elias M."/>
            <person name="Eveleigh R.J."/>
            <person name="Herman E.K."/>
            <person name="Klute M.J."/>
            <person name="Nakayama T."/>
            <person name="Obornik M."/>
            <person name="Reyes-Prieto A."/>
            <person name="Armbrust E.V."/>
            <person name="Aves S.J."/>
            <person name="Beiko R.G."/>
            <person name="Coutinho P."/>
            <person name="Dacks J.B."/>
            <person name="Durnford D.G."/>
            <person name="Fast N.M."/>
            <person name="Green B.R."/>
            <person name="Grisdale C.J."/>
            <person name="Hempel F."/>
            <person name="Henrissat B."/>
            <person name="Hoppner M.P."/>
            <person name="Ishida K."/>
            <person name="Kim E."/>
            <person name="Koreny L."/>
            <person name="Kroth P.G."/>
            <person name="Liu Y."/>
            <person name="Malik S.B."/>
            <person name="Maier U.G."/>
            <person name="McRose D."/>
            <person name="Mock T."/>
            <person name="Neilson J.A."/>
            <person name="Onodera N.T."/>
            <person name="Poole A.M."/>
            <person name="Pritham E.J."/>
            <person name="Richards T.A."/>
            <person name="Rocap G."/>
            <person name="Roy S.W."/>
            <person name="Sarai C."/>
            <person name="Schaack S."/>
            <person name="Shirato S."/>
            <person name="Slamovits C.H."/>
            <person name="Spencer D.F."/>
            <person name="Suzuki S."/>
            <person name="Worden A.Z."/>
            <person name="Zauner S."/>
            <person name="Barry K."/>
            <person name="Bell C."/>
            <person name="Bharti A.K."/>
            <person name="Crow J.A."/>
            <person name="Grimwood J."/>
            <person name="Kramer R."/>
            <person name="Lindquist E."/>
            <person name="Lucas S."/>
            <person name="Salamov A."/>
            <person name="McFadden G.I."/>
            <person name="Lane C.E."/>
            <person name="Keeling P.J."/>
            <person name="Gray M.W."/>
            <person name="Grigoriev I.V."/>
            <person name="Archibald J.M."/>
        </authorList>
    </citation>
    <scope>NUCLEOTIDE SEQUENCE</scope>
    <source>
        <strain evidence="1 3">CCMP2712</strain>
    </source>
</reference>
<reference evidence="2" key="3">
    <citation type="submission" date="2016-03" db="UniProtKB">
        <authorList>
            <consortium name="EnsemblProtists"/>
        </authorList>
    </citation>
    <scope>IDENTIFICATION</scope>
</reference>
<reference evidence="3" key="2">
    <citation type="submission" date="2012-11" db="EMBL/GenBank/DDBJ databases">
        <authorList>
            <person name="Kuo A."/>
            <person name="Curtis B.A."/>
            <person name="Tanifuji G."/>
            <person name="Burki F."/>
            <person name="Gruber A."/>
            <person name="Irimia M."/>
            <person name="Maruyama S."/>
            <person name="Arias M.C."/>
            <person name="Ball S.G."/>
            <person name="Gile G.H."/>
            <person name="Hirakawa Y."/>
            <person name="Hopkins J.F."/>
            <person name="Rensing S.A."/>
            <person name="Schmutz J."/>
            <person name="Symeonidi A."/>
            <person name="Elias M."/>
            <person name="Eveleigh R.J."/>
            <person name="Herman E.K."/>
            <person name="Klute M.J."/>
            <person name="Nakayama T."/>
            <person name="Obornik M."/>
            <person name="Reyes-Prieto A."/>
            <person name="Armbrust E.V."/>
            <person name="Aves S.J."/>
            <person name="Beiko R.G."/>
            <person name="Coutinho P."/>
            <person name="Dacks J.B."/>
            <person name="Durnford D.G."/>
            <person name="Fast N.M."/>
            <person name="Green B.R."/>
            <person name="Grisdale C."/>
            <person name="Hempe F."/>
            <person name="Henrissat B."/>
            <person name="Hoppner M.P."/>
            <person name="Ishida K.-I."/>
            <person name="Kim E."/>
            <person name="Koreny L."/>
            <person name="Kroth P.G."/>
            <person name="Liu Y."/>
            <person name="Malik S.-B."/>
            <person name="Maier U.G."/>
            <person name="McRose D."/>
            <person name="Mock T."/>
            <person name="Neilson J.A."/>
            <person name="Onodera N.T."/>
            <person name="Poole A.M."/>
            <person name="Pritham E.J."/>
            <person name="Richards T.A."/>
            <person name="Rocap G."/>
            <person name="Roy S.W."/>
            <person name="Sarai C."/>
            <person name="Schaack S."/>
            <person name="Shirato S."/>
            <person name="Slamovits C.H."/>
            <person name="Spencer D.F."/>
            <person name="Suzuki S."/>
            <person name="Worden A.Z."/>
            <person name="Zauner S."/>
            <person name="Barry K."/>
            <person name="Bell C."/>
            <person name="Bharti A.K."/>
            <person name="Crow J.A."/>
            <person name="Grimwood J."/>
            <person name="Kramer R."/>
            <person name="Lindquist E."/>
            <person name="Lucas S."/>
            <person name="Salamov A."/>
            <person name="McFadden G.I."/>
            <person name="Lane C.E."/>
            <person name="Keeling P.J."/>
            <person name="Gray M.W."/>
            <person name="Grigoriev I.V."/>
            <person name="Archibald J.M."/>
        </authorList>
    </citation>
    <scope>NUCLEOTIDE SEQUENCE</scope>
    <source>
        <strain evidence="3">CCMP2712</strain>
    </source>
</reference>
<proteinExistence type="predicted"/>
<dbReference type="KEGG" id="gtt:GUITHDRAFT_148263"/>
<dbReference type="EMBL" id="JH993163">
    <property type="protein sequence ID" value="EKX32947.1"/>
    <property type="molecule type" value="Genomic_DNA"/>
</dbReference>
<evidence type="ECO:0000313" key="3">
    <source>
        <dbReference type="Proteomes" id="UP000011087"/>
    </source>
</evidence>
<dbReference type="EnsemblProtists" id="EKX32947">
    <property type="protein sequence ID" value="EKX32947"/>
    <property type="gene ID" value="GUITHDRAFT_148263"/>
</dbReference>
<name>L1IA27_GUITC</name>
<sequence length="377" mass="41656">MDVQMYGLHVELTESITFHVWNTFYDTDLTYAAANEVVPFGILKDGEYNSKTYSSIACMGGVQDDGYGPDAIGQRVCRFSHVCWARGQLIYFKDPQTVNFSSVDLSFLDAPSFGDNFGHFIMDNVVSIMQAASAFGHESLIDSQVLLLSKCRLPGSLDGTSRAGNCRKNYNELMRVFFHRPVLHLDELSSSNGICFRNLIAGHASAFSLRFQYPRSSVLRVFRDYTYRQLGLKLPQLETKEAGAWRVPSLLACYKVARGAMNPPHWPSACEDVRVILAQFSTPIDSTCINPASLPLTGQVQAVKQATTILSEHGTVSYVALFARDGLPLVVVGKPPMKEAHVLLQMTHVYTVYVDVAEGQEGIKAALLVVLKVGRPT</sequence>
<keyword evidence="3" id="KW-1185">Reference proteome</keyword>